<keyword evidence="3 6" id="KW-0812">Transmembrane</keyword>
<dbReference type="Pfam" id="PF02687">
    <property type="entry name" value="FtsX"/>
    <property type="match status" value="1"/>
</dbReference>
<feature type="transmembrane region" description="Helical" evidence="6">
    <location>
        <begin position="64"/>
        <end position="87"/>
    </location>
</feature>
<feature type="transmembrane region" description="Helical" evidence="6">
    <location>
        <begin position="399"/>
        <end position="418"/>
    </location>
</feature>
<gene>
    <name evidence="9" type="ORF">CS053_14995</name>
</gene>
<dbReference type="KEGG" id="rgl:CS053_14995"/>
<dbReference type="RefSeq" id="WP_147627989.1">
    <property type="nucleotide sequence ID" value="NZ_CP042807.1"/>
</dbReference>
<comment type="subcellular location">
    <subcellularLocation>
        <location evidence="1">Cell membrane</location>
        <topology evidence="1">Multi-pass membrane protein</topology>
    </subcellularLocation>
</comment>
<reference evidence="9 10" key="1">
    <citation type="submission" date="2019-08" db="EMBL/GenBank/DDBJ databases">
        <title>Complete genome sequence of Rhodanobacter glycinis strain T01E-68 isolated from tomato root.</title>
        <authorList>
            <person name="Weon H.-Y."/>
            <person name="Lee S.A."/>
        </authorList>
    </citation>
    <scope>NUCLEOTIDE SEQUENCE [LARGE SCALE GENOMIC DNA]</scope>
    <source>
        <strain evidence="9 10">T01E-68</strain>
    </source>
</reference>
<evidence type="ECO:0000259" key="7">
    <source>
        <dbReference type="Pfam" id="PF02687"/>
    </source>
</evidence>
<evidence type="ECO:0000256" key="1">
    <source>
        <dbReference type="ARBA" id="ARBA00004651"/>
    </source>
</evidence>
<feature type="domain" description="MacB-like periplasmic core" evidence="8">
    <location>
        <begin position="69"/>
        <end position="275"/>
    </location>
</feature>
<keyword evidence="2" id="KW-1003">Cell membrane</keyword>
<evidence type="ECO:0000256" key="4">
    <source>
        <dbReference type="ARBA" id="ARBA00022989"/>
    </source>
</evidence>
<feature type="transmembrane region" description="Helical" evidence="6">
    <location>
        <begin position="304"/>
        <end position="329"/>
    </location>
</feature>
<dbReference type="EMBL" id="CP042807">
    <property type="protein sequence ID" value="QEE25662.1"/>
    <property type="molecule type" value="Genomic_DNA"/>
</dbReference>
<evidence type="ECO:0000313" key="10">
    <source>
        <dbReference type="Proteomes" id="UP000321807"/>
    </source>
</evidence>
<dbReference type="Pfam" id="PF12704">
    <property type="entry name" value="MacB_PCD"/>
    <property type="match status" value="1"/>
</dbReference>
<dbReference type="PANTHER" id="PTHR30572:SF15">
    <property type="entry name" value="ABC TRANSPORTER PERMEASE"/>
    <property type="match status" value="1"/>
</dbReference>
<evidence type="ECO:0000256" key="5">
    <source>
        <dbReference type="ARBA" id="ARBA00023136"/>
    </source>
</evidence>
<keyword evidence="4 6" id="KW-1133">Transmembrane helix</keyword>
<dbReference type="InterPro" id="IPR003838">
    <property type="entry name" value="ABC3_permease_C"/>
</dbReference>
<sequence>MKKFLINLGLLLLMVVALVVWTKLPWIGAVALAVLLALWMLLTRTGRQASSVTAVGMGTLRQRIGSSSVIVIGIAGVVGVLVALLAMGQGFQATLQGGGRDDTAIVLRGGSVSEAQSVMTHDDVNAIEQAPGIARDAAGKPLVSAELVVAASMRKKNSDDDGNAQLRGVDDSAWALRPNLKIVQGRKFKPGLRELVVGQGAQREFAHLGVGDEVKLGRQRWKVVGVFASGDAYASELWADRKEVAADYRRGDSAESVLVKLSSASAFAPFKAALAADPKLKVEADTTKAYFAKQSAGLAKIIRIVGLVVGVIMAIGAVFGALNCMFAAVAARAREIATLRAIGFRGGPVVVSVMLETMLLALLGGVLGAVVVWLVFDGYTASTLSGFSDVVFQFKVDGALIWTGLKWALAIGFIGGLFPAVRAARLPVTTALREL</sequence>
<dbReference type="PANTHER" id="PTHR30572">
    <property type="entry name" value="MEMBRANE COMPONENT OF TRANSPORTER-RELATED"/>
    <property type="match status" value="1"/>
</dbReference>
<evidence type="ECO:0000256" key="2">
    <source>
        <dbReference type="ARBA" id="ARBA00022475"/>
    </source>
</evidence>
<feature type="transmembrane region" description="Helical" evidence="6">
    <location>
        <begin position="27"/>
        <end position="43"/>
    </location>
</feature>
<accession>A0A5B9DZQ0</accession>
<protein>
    <submittedName>
        <fullName evidence="9">FtsX-like permease family protein</fullName>
    </submittedName>
</protein>
<evidence type="ECO:0000256" key="6">
    <source>
        <dbReference type="SAM" id="Phobius"/>
    </source>
</evidence>
<name>A0A5B9DZQ0_9GAMM</name>
<evidence type="ECO:0000313" key="9">
    <source>
        <dbReference type="EMBL" id="QEE25662.1"/>
    </source>
</evidence>
<proteinExistence type="predicted"/>
<dbReference type="Proteomes" id="UP000321807">
    <property type="component" value="Chromosome"/>
</dbReference>
<feature type="domain" description="ABC3 transporter permease C-terminal" evidence="7">
    <location>
        <begin position="308"/>
        <end position="427"/>
    </location>
</feature>
<feature type="transmembrane region" description="Helical" evidence="6">
    <location>
        <begin position="349"/>
        <end position="376"/>
    </location>
</feature>
<organism evidence="9 10">
    <name type="scientific">Rhodanobacter glycinis</name>
    <dbReference type="NCBI Taxonomy" id="582702"/>
    <lineage>
        <taxon>Bacteria</taxon>
        <taxon>Pseudomonadati</taxon>
        <taxon>Pseudomonadota</taxon>
        <taxon>Gammaproteobacteria</taxon>
        <taxon>Lysobacterales</taxon>
        <taxon>Rhodanobacteraceae</taxon>
        <taxon>Rhodanobacter</taxon>
    </lineage>
</organism>
<keyword evidence="5 6" id="KW-0472">Membrane</keyword>
<dbReference type="InterPro" id="IPR025857">
    <property type="entry name" value="MacB_PCD"/>
</dbReference>
<dbReference type="GO" id="GO:0005886">
    <property type="term" value="C:plasma membrane"/>
    <property type="evidence" value="ECO:0007669"/>
    <property type="project" value="UniProtKB-SubCell"/>
</dbReference>
<evidence type="ECO:0000259" key="8">
    <source>
        <dbReference type="Pfam" id="PF12704"/>
    </source>
</evidence>
<evidence type="ECO:0000256" key="3">
    <source>
        <dbReference type="ARBA" id="ARBA00022692"/>
    </source>
</evidence>
<dbReference type="InterPro" id="IPR050250">
    <property type="entry name" value="Macrolide_Exporter_MacB"/>
</dbReference>
<dbReference type="AlphaFoldDB" id="A0A5B9DZQ0"/>
<dbReference type="GO" id="GO:0022857">
    <property type="term" value="F:transmembrane transporter activity"/>
    <property type="evidence" value="ECO:0007669"/>
    <property type="project" value="TreeGrafter"/>
</dbReference>